<evidence type="ECO:0000256" key="1">
    <source>
        <dbReference type="SAM" id="MobiDB-lite"/>
    </source>
</evidence>
<dbReference type="Proteomes" id="UP000031473">
    <property type="component" value="Unassembled WGS sequence"/>
</dbReference>
<evidence type="ECO:0000313" key="2">
    <source>
        <dbReference type="EMBL" id="KIA88260.1"/>
    </source>
</evidence>
<reference evidence="2 3" key="1">
    <citation type="submission" date="2014-10" db="EMBL/GenBank/DDBJ databases">
        <title>Kaistella jeonii genome.</title>
        <authorList>
            <person name="Clayton J.T."/>
            <person name="Newman J.D."/>
        </authorList>
    </citation>
    <scope>NUCLEOTIDE SEQUENCE [LARGE SCALE GENOMIC DNA]</scope>
    <source>
        <strain evidence="2 3">DSM 17048</strain>
    </source>
</reference>
<accession>A0A0C1D385</accession>
<dbReference type="AlphaFoldDB" id="A0A0C1D385"/>
<dbReference type="STRING" id="266749.SAMN05421876_11191"/>
<name>A0A0C1D385_9FLAO</name>
<evidence type="ECO:0000313" key="3">
    <source>
        <dbReference type="Proteomes" id="UP000031473"/>
    </source>
</evidence>
<dbReference type="EMBL" id="JSYL01000009">
    <property type="protein sequence ID" value="KIA88260.1"/>
    <property type="molecule type" value="Genomic_DNA"/>
</dbReference>
<feature type="region of interest" description="Disordered" evidence="1">
    <location>
        <begin position="108"/>
        <end position="134"/>
    </location>
</feature>
<proteinExistence type="predicted"/>
<gene>
    <name evidence="2" type="ORF">OA86_12150</name>
</gene>
<keyword evidence="3" id="KW-1185">Reference proteome</keyword>
<sequence length="243" mass="26627">MASTSEVGHAKNVANLQDLIEFITAYGATYNPSKSNLQLPQILALKAAAETSLTEVIAKNTDFNTKVNHRVIAFSDVKPLSTRLVAALQTTDASEQTIDDAKTFNNKIQGKGSSAPKTPLNPLEPAPKTISNSQQSYDQLIQHFTGLKSVLESEPTYAPNETELQIVTLDTKITDFNQKNTAVAQTYTAVSNSRIARDKVLYTDQNSIYETAKEVKLYVKALFGANSPEFAQVKGIDFRKPKL</sequence>
<organism evidence="2 3">
    <name type="scientific">Kaistella jeonii</name>
    <dbReference type="NCBI Taxonomy" id="266749"/>
    <lineage>
        <taxon>Bacteria</taxon>
        <taxon>Pseudomonadati</taxon>
        <taxon>Bacteroidota</taxon>
        <taxon>Flavobacteriia</taxon>
        <taxon>Flavobacteriales</taxon>
        <taxon>Weeksellaceae</taxon>
        <taxon>Chryseobacterium group</taxon>
        <taxon>Kaistella</taxon>
    </lineage>
</organism>
<dbReference type="OrthoDB" id="749061at2"/>
<dbReference type="RefSeq" id="WP_039353635.1">
    <property type="nucleotide sequence ID" value="NZ_FOLA01000011.1"/>
</dbReference>
<protein>
    <submittedName>
        <fullName evidence="2">Uncharacterized protein</fullName>
    </submittedName>
</protein>
<comment type="caution">
    <text evidence="2">The sequence shown here is derived from an EMBL/GenBank/DDBJ whole genome shotgun (WGS) entry which is preliminary data.</text>
</comment>